<name>D8LT16_ECTSI</name>
<keyword evidence="1" id="KW-0812">Transmembrane</keyword>
<dbReference type="Gene3D" id="6.10.340.10">
    <property type="match status" value="1"/>
</dbReference>
<evidence type="ECO:0000313" key="2">
    <source>
        <dbReference type="EMBL" id="CBN75346.1"/>
    </source>
</evidence>
<evidence type="ECO:0000313" key="3">
    <source>
        <dbReference type="Proteomes" id="UP000002630"/>
    </source>
</evidence>
<keyword evidence="1" id="KW-1133">Transmembrane helix</keyword>
<organism evidence="2 3">
    <name type="scientific">Ectocarpus siliculosus</name>
    <name type="common">Brown alga</name>
    <name type="synonym">Conferva siliculosa</name>
    <dbReference type="NCBI Taxonomy" id="2880"/>
    <lineage>
        <taxon>Eukaryota</taxon>
        <taxon>Sar</taxon>
        <taxon>Stramenopiles</taxon>
        <taxon>Ochrophyta</taxon>
        <taxon>PX clade</taxon>
        <taxon>Phaeophyceae</taxon>
        <taxon>Ectocarpales</taxon>
        <taxon>Ectocarpaceae</taxon>
        <taxon>Ectocarpus</taxon>
    </lineage>
</organism>
<reference evidence="2 3" key="1">
    <citation type="journal article" date="2010" name="Nature">
        <title>The Ectocarpus genome and the independent evolution of multicellularity in brown algae.</title>
        <authorList>
            <person name="Cock J.M."/>
            <person name="Sterck L."/>
            <person name="Rouze P."/>
            <person name="Scornet D."/>
            <person name="Allen A.E."/>
            <person name="Amoutzias G."/>
            <person name="Anthouard V."/>
            <person name="Artiguenave F."/>
            <person name="Aury J.M."/>
            <person name="Badger J.H."/>
            <person name="Beszteri B."/>
            <person name="Billiau K."/>
            <person name="Bonnet E."/>
            <person name="Bothwell J.H."/>
            <person name="Bowler C."/>
            <person name="Boyen C."/>
            <person name="Brownlee C."/>
            <person name="Carrano C.J."/>
            <person name="Charrier B."/>
            <person name="Cho G.Y."/>
            <person name="Coelho S.M."/>
            <person name="Collen J."/>
            <person name="Corre E."/>
            <person name="Da Silva C."/>
            <person name="Delage L."/>
            <person name="Delaroque N."/>
            <person name="Dittami S.M."/>
            <person name="Doulbeau S."/>
            <person name="Elias M."/>
            <person name="Farnham G."/>
            <person name="Gachon C.M."/>
            <person name="Gschloessl B."/>
            <person name="Heesch S."/>
            <person name="Jabbari K."/>
            <person name="Jubin C."/>
            <person name="Kawai H."/>
            <person name="Kimura K."/>
            <person name="Kloareg B."/>
            <person name="Kupper F.C."/>
            <person name="Lang D."/>
            <person name="Le Bail A."/>
            <person name="Leblanc C."/>
            <person name="Lerouge P."/>
            <person name="Lohr M."/>
            <person name="Lopez P.J."/>
            <person name="Martens C."/>
            <person name="Maumus F."/>
            <person name="Michel G."/>
            <person name="Miranda-Saavedra D."/>
            <person name="Morales J."/>
            <person name="Moreau H."/>
            <person name="Motomura T."/>
            <person name="Nagasato C."/>
            <person name="Napoli C.A."/>
            <person name="Nelson D.R."/>
            <person name="Nyvall-Collen P."/>
            <person name="Peters A.F."/>
            <person name="Pommier C."/>
            <person name="Potin P."/>
            <person name="Poulain J."/>
            <person name="Quesneville H."/>
            <person name="Read B."/>
            <person name="Rensing S.A."/>
            <person name="Ritter A."/>
            <person name="Rousvoal S."/>
            <person name="Samanta M."/>
            <person name="Samson G."/>
            <person name="Schroeder D.C."/>
            <person name="Segurens B."/>
            <person name="Strittmatter M."/>
            <person name="Tonon T."/>
            <person name="Tregear J.W."/>
            <person name="Valentin K."/>
            <person name="von Dassow P."/>
            <person name="Yamagishi T."/>
            <person name="Van de Peer Y."/>
            <person name="Wincker P."/>
        </authorList>
    </citation>
    <scope>NUCLEOTIDE SEQUENCE [LARGE SCALE GENOMIC DNA]</scope>
    <source>
        <strain evidence="3">Ec32 / CCAP1310/4</strain>
    </source>
</reference>
<dbReference type="EMBL" id="FN649014">
    <property type="protein sequence ID" value="CBN75346.1"/>
    <property type="molecule type" value="Genomic_DNA"/>
</dbReference>
<evidence type="ECO:0000256" key="1">
    <source>
        <dbReference type="SAM" id="Phobius"/>
    </source>
</evidence>
<sequence>MIFRVVGLCKPCLNQAYPLRKQLLLSFLAFATASLLLALAVVIGTTAFIGDKARVAARVSLENQIKRHLTNASEEAATTIGARFRKLQYGVLDVTAFALRDTRQEDLVLAGGDEGYPLTPAHTDLRDTEIATSAEANLQNFTRMNFEVDLSRSTWYYADAESYTVEVPEDEMATITQTARLDLLWPAVYINSYETKGVYVGVELSTTGRTFRYFPGTDLSGVEGSRFACEYVEEDGSIAPCFDPTVRPWYETAEDEDYDSETFLGPAIITDPFKGAIDDDWLVALARAVYSNSGTTSGSLLGVVGMDVRLEEVQESVEAINFLDTGYSILATADEGVVLAAGVWDEDASEEAPTVCDLGIGICSGRDGDGWTDLIADTENGEVKSFTSKSTDGVDEEWILVAAPVEGTFDTAISGGAGTVTHYILSAVPRNEIFETVVGMVDVIWDSTIQIIIPTAIVACCTLVAVALSVYFLAGSIVRPIVKMTKAARSITADGAETDVFGSVAADWGIKKDSARGVGGGRFLDYLLCRGDDEISTLGREFQLMITGLGKRGLAAEAIGLMEERAGYPMNPFTSGPSARTAAAAAATAATAPCAPDAAVLGPMS</sequence>
<keyword evidence="3" id="KW-1185">Reference proteome</keyword>
<dbReference type="OrthoDB" id="10376468at2759"/>
<protein>
    <submittedName>
        <fullName evidence="2">Uncharacterized protein</fullName>
    </submittedName>
</protein>
<keyword evidence="1" id="KW-0472">Membrane</keyword>
<dbReference type="EMBL" id="FN649731">
    <property type="protein sequence ID" value="CBN75346.1"/>
    <property type="molecule type" value="Genomic_DNA"/>
</dbReference>
<dbReference type="AlphaFoldDB" id="D8LT16"/>
<feature type="transmembrane region" description="Helical" evidence="1">
    <location>
        <begin position="23"/>
        <end position="49"/>
    </location>
</feature>
<accession>D8LT16</accession>
<dbReference type="InParanoid" id="D8LT16"/>
<feature type="transmembrane region" description="Helical" evidence="1">
    <location>
        <begin position="451"/>
        <end position="474"/>
    </location>
</feature>
<dbReference type="Gene3D" id="3.30.450.20">
    <property type="entry name" value="PAS domain"/>
    <property type="match status" value="2"/>
</dbReference>
<proteinExistence type="predicted"/>
<gene>
    <name evidence="2" type="ORF">Esi_0078_0093</name>
</gene>
<dbReference type="Proteomes" id="UP000002630">
    <property type="component" value="Linkage Group LG06"/>
</dbReference>